<evidence type="ECO:0008006" key="5">
    <source>
        <dbReference type="Google" id="ProtNLM"/>
    </source>
</evidence>
<dbReference type="EMBL" id="JBHSBM010000025">
    <property type="protein sequence ID" value="MFC4061190.1"/>
    <property type="molecule type" value="Genomic_DNA"/>
</dbReference>
<accession>A0ABV8IBC0</accession>
<keyword evidence="2" id="KW-0472">Membrane</keyword>
<keyword evidence="4" id="KW-1185">Reference proteome</keyword>
<feature type="transmembrane region" description="Helical" evidence="2">
    <location>
        <begin position="31"/>
        <end position="53"/>
    </location>
</feature>
<keyword evidence="2" id="KW-1133">Transmembrane helix</keyword>
<sequence>MARLIFLTLGTLALLLGGCQAVDPGSSRWEGTGTIFALIGVGFMIAAVAMAIIEPKDETPDASGGGARLRDDQEEQEPGS</sequence>
<dbReference type="Proteomes" id="UP001595850">
    <property type="component" value="Unassembled WGS sequence"/>
</dbReference>
<proteinExistence type="predicted"/>
<name>A0ABV8IBC0_9ACTN</name>
<protein>
    <recommendedName>
        <fullName evidence="5">Lipoprotein</fullName>
    </recommendedName>
</protein>
<evidence type="ECO:0000313" key="4">
    <source>
        <dbReference type="Proteomes" id="UP001595850"/>
    </source>
</evidence>
<organism evidence="3 4">
    <name type="scientific">Planomonospora corallina</name>
    <dbReference type="NCBI Taxonomy" id="1806052"/>
    <lineage>
        <taxon>Bacteria</taxon>
        <taxon>Bacillati</taxon>
        <taxon>Actinomycetota</taxon>
        <taxon>Actinomycetes</taxon>
        <taxon>Streptosporangiales</taxon>
        <taxon>Streptosporangiaceae</taxon>
        <taxon>Planomonospora</taxon>
    </lineage>
</organism>
<evidence type="ECO:0000256" key="2">
    <source>
        <dbReference type="SAM" id="Phobius"/>
    </source>
</evidence>
<evidence type="ECO:0000256" key="1">
    <source>
        <dbReference type="SAM" id="MobiDB-lite"/>
    </source>
</evidence>
<evidence type="ECO:0000313" key="3">
    <source>
        <dbReference type="EMBL" id="MFC4061190.1"/>
    </source>
</evidence>
<dbReference type="RefSeq" id="WP_377291141.1">
    <property type="nucleotide sequence ID" value="NZ_JBHSBM010000025.1"/>
</dbReference>
<gene>
    <name evidence="3" type="ORF">ACFOWE_23060</name>
</gene>
<comment type="caution">
    <text evidence="3">The sequence shown here is derived from an EMBL/GenBank/DDBJ whole genome shotgun (WGS) entry which is preliminary data.</text>
</comment>
<keyword evidence="2" id="KW-0812">Transmembrane</keyword>
<feature type="region of interest" description="Disordered" evidence="1">
    <location>
        <begin position="56"/>
        <end position="80"/>
    </location>
</feature>
<reference evidence="4" key="1">
    <citation type="journal article" date="2019" name="Int. J. Syst. Evol. Microbiol.">
        <title>The Global Catalogue of Microorganisms (GCM) 10K type strain sequencing project: providing services to taxonomists for standard genome sequencing and annotation.</title>
        <authorList>
            <consortium name="The Broad Institute Genomics Platform"/>
            <consortium name="The Broad Institute Genome Sequencing Center for Infectious Disease"/>
            <person name="Wu L."/>
            <person name="Ma J."/>
        </authorList>
    </citation>
    <scope>NUCLEOTIDE SEQUENCE [LARGE SCALE GENOMIC DNA]</scope>
    <source>
        <strain evidence="4">TBRC 4489</strain>
    </source>
</reference>
<dbReference type="PROSITE" id="PS51257">
    <property type="entry name" value="PROKAR_LIPOPROTEIN"/>
    <property type="match status" value="1"/>
</dbReference>